<feature type="chain" id="PRO_5040764425" evidence="1">
    <location>
        <begin position="22"/>
        <end position="1421"/>
    </location>
</feature>
<evidence type="ECO:0000259" key="2">
    <source>
        <dbReference type="Pfam" id="PF18962"/>
    </source>
</evidence>
<evidence type="ECO:0000313" key="4">
    <source>
        <dbReference type="Proteomes" id="UP001139411"/>
    </source>
</evidence>
<sequence length="1421" mass="154323">MLKLSALLSLIILLSFSNVSAQSPNILINNDNFSWSGCLGSTYRLPIITTGTFGAGNKFSVQVRKSSAPAVVKEIAAVLNDGFLEFVFSDSLLFANTDLQLKAVSSAPKVESAWSNRLGINSKGTITLNNATISDTLNKFDQVNIKFTGYGAGQINVTLDDSSHFSIYPNGLNFISEQPLRVSKTEPYKIAHAENVCGAMRVSGSYLAKINSTSVRTISFAPQSVCENGEVNVTISTSGTPLTAQTKYKLRFTEAIFNDKPKVAEVAATLSNNVLTAKVPAQFGVETLNEVYIQVVTDNPATVSSRTSERLFIWASPSAYFNTQSSTINFGEPVQLDVRVKGIPPFTAELTNGATVSSPNSSLQFYSFPLKDESYTLKSMSSGCGKTEIKDIQTVEIKVRPGIRIDEDKTPQILCAGAKGKIKFSSNASLTEATRFSIRMTNGVTGQTSILPASRSGDFLEVTLPQNPGGYRSYTYQIITTNPAMESQQSHFITGQTIPDAQFSGYNFKYNYDIPSDAKLSYILTGGAPYSVEYADGSVATYPNDGDIITKEMFLKETSDFKIKSISNTCFKNENVRSARLTVTPSQNPGIYLEPVKRAICNNDSLEIVFGTVGTFNSGNKFTIQGHINYSELQNIITVDHAGKFKIKMTTQSFYEANAGIRIASTNPVLFTEIRPFSVQEKPTNFSVYPPSKPEDPYRILETDVQPRLTFSSTSPSISKIVYTESGVEKTFNNLDPTPTAVYMPISPKSGELTTYEIKSATNVCGTADVNLKTYVAKMPYRISISISNSMLKFCAGAPIQMPFGILEGTASDATFSLQMGSEGSSDYQTLVSGVKDRILKGVIPATTPAGPYYVRIVSSDGSISDLLHITITTPPTATLRAQDQSGPILVNAGEPVRLELILTGTSPWETTWTDGRFNLFSSDNLQIVDVRPSRKQEFAISSVSNECGYGTTSGSVAVSVKPKLIVSSSSSSVCEGSKFKVNYELLGEVDMADDYIRFLLVNQSTGAIQTLDSAKTVSGTINLQIPKVLPGSFYELRVTARKYSLFEPVPVYVAILADLTIKGSTTINSGESAQLALKSNRQNFESVQYTLSDGTTGNATGSLGAVSYVRVSPKQTTTYTLTSVTNACGAGQMRGSAVVEVNPTATRTVSVTNWSSLTSAGFCTEDTISVEYKTTGTFSADNKMTVQISDTTGRNWRNIVTTGAGNPLKATLPLDLFPDKQYSLRIVASDGGTASGAYEYPLTAGKKARAKFASESVIYDGKTNPRVKVLLEGGAPWTYHYGTSVQDLYRRTSNPVDEIELYNASANQFYMLFQVYNSCGTGIIDNPATVRIEVITATEPRANYLKVTVSPNPTQDFLQLAFESGEEKRIQLIDLNGRTLRTFSTKQLTETMDIQMLSVGIYILNIDSKNKKSTFKVVKR</sequence>
<dbReference type="EMBL" id="JAKFFV010000004">
    <property type="protein sequence ID" value="MCF2497932.1"/>
    <property type="molecule type" value="Genomic_DNA"/>
</dbReference>
<evidence type="ECO:0000256" key="1">
    <source>
        <dbReference type="SAM" id="SignalP"/>
    </source>
</evidence>
<dbReference type="NCBIfam" id="TIGR04183">
    <property type="entry name" value="Por_Secre_tail"/>
    <property type="match status" value="1"/>
</dbReference>
<dbReference type="RefSeq" id="WP_235177210.1">
    <property type="nucleotide sequence ID" value="NZ_JAKFFV010000004.1"/>
</dbReference>
<reference evidence="3" key="1">
    <citation type="submission" date="2022-01" db="EMBL/GenBank/DDBJ databases">
        <title>Novel species in genus Dyadobacter.</title>
        <authorList>
            <person name="Ma C."/>
        </authorList>
    </citation>
    <scope>NUCLEOTIDE SEQUENCE</scope>
    <source>
        <strain evidence="3">CY357</strain>
    </source>
</reference>
<feature type="domain" description="Secretion system C-terminal sorting" evidence="2">
    <location>
        <begin position="1351"/>
        <end position="1418"/>
    </location>
</feature>
<name>A0A9X1TTF2_9BACT</name>
<organism evidence="3 4">
    <name type="scientific">Dyadobacter chenhuakuii</name>
    <dbReference type="NCBI Taxonomy" id="2909339"/>
    <lineage>
        <taxon>Bacteria</taxon>
        <taxon>Pseudomonadati</taxon>
        <taxon>Bacteroidota</taxon>
        <taxon>Cytophagia</taxon>
        <taxon>Cytophagales</taxon>
        <taxon>Spirosomataceae</taxon>
        <taxon>Dyadobacter</taxon>
    </lineage>
</organism>
<keyword evidence="1" id="KW-0732">Signal</keyword>
<comment type="caution">
    <text evidence="3">The sequence shown here is derived from an EMBL/GenBank/DDBJ whole genome shotgun (WGS) entry which is preliminary data.</text>
</comment>
<feature type="signal peptide" evidence="1">
    <location>
        <begin position="1"/>
        <end position="21"/>
    </location>
</feature>
<evidence type="ECO:0000313" key="3">
    <source>
        <dbReference type="EMBL" id="MCF2497932.1"/>
    </source>
</evidence>
<proteinExistence type="predicted"/>
<dbReference type="Proteomes" id="UP001139411">
    <property type="component" value="Unassembled WGS sequence"/>
</dbReference>
<dbReference type="Pfam" id="PF18962">
    <property type="entry name" value="Por_Secre_tail"/>
    <property type="match status" value="1"/>
</dbReference>
<dbReference type="InterPro" id="IPR026444">
    <property type="entry name" value="Secre_tail"/>
</dbReference>
<protein>
    <submittedName>
        <fullName evidence="3">T9SS type A sorting domain-containing protein</fullName>
    </submittedName>
</protein>
<gene>
    <name evidence="3" type="ORF">L0661_06420</name>
</gene>
<accession>A0A9X1TTF2</accession>